<sequence length="280" mass="31386">MSDDAIHVLRKQPEAVFSLLGNELRIEILRALSESRDEPQTFSELRARVEERDSGKFNYHLGKLEGTFVRRTEDGYELTIAGHQVVGALIAGTYTADAEIPTVETTDRCPLCDESVLTVTYEGEHVEIECQHCEEFVSTFWFPSGTLDQYEPEELPEIFDRWMYTLFQQTTAGFCVNCAGRLTGELEPDREPPAISWTCDLCGDKSRASASMPLLFHPATQGFFFEHGIDVSSTPTWRVLTPQTLTYEADETGATVTVTIDGDELVGHIDETGRVSSVEW</sequence>
<evidence type="ECO:0000313" key="3">
    <source>
        <dbReference type="EMBL" id="MFC7203331.1"/>
    </source>
</evidence>
<dbReference type="Gene3D" id="1.10.10.10">
    <property type="entry name" value="Winged helix-like DNA-binding domain superfamily/Winged helix DNA-binding domain"/>
    <property type="match status" value="1"/>
</dbReference>
<evidence type="ECO:0000259" key="1">
    <source>
        <dbReference type="Pfam" id="PF24038"/>
    </source>
</evidence>
<dbReference type="InterPro" id="IPR036390">
    <property type="entry name" value="WH_DNA-bd_sf"/>
</dbReference>
<feature type="domain" description="DUF7347" evidence="1">
    <location>
        <begin position="13"/>
        <end position="88"/>
    </location>
</feature>
<protein>
    <submittedName>
        <fullName evidence="3">ArsR/SmtB family transcription factor</fullName>
    </submittedName>
</protein>
<evidence type="ECO:0000259" key="2">
    <source>
        <dbReference type="Pfam" id="PF24042"/>
    </source>
</evidence>
<dbReference type="InterPro" id="IPR055775">
    <property type="entry name" value="DUF7351"/>
</dbReference>
<dbReference type="Pfam" id="PF24038">
    <property type="entry name" value="DUF7347"/>
    <property type="match status" value="1"/>
</dbReference>
<dbReference type="AlphaFoldDB" id="A0ABD5ZDQ4"/>
<reference evidence="3 4" key="1">
    <citation type="journal article" date="2019" name="Int. J. Syst. Evol. Microbiol.">
        <title>The Global Catalogue of Microorganisms (GCM) 10K type strain sequencing project: providing services to taxonomists for standard genome sequencing and annotation.</title>
        <authorList>
            <consortium name="The Broad Institute Genomics Platform"/>
            <consortium name="The Broad Institute Genome Sequencing Center for Infectious Disease"/>
            <person name="Wu L."/>
            <person name="Ma J."/>
        </authorList>
    </citation>
    <scope>NUCLEOTIDE SEQUENCE [LARGE SCALE GENOMIC DNA]</scope>
    <source>
        <strain evidence="3 4">DSM 29988</strain>
    </source>
</reference>
<dbReference type="InterPro" id="IPR055771">
    <property type="entry name" value="DUF7347"/>
</dbReference>
<proteinExistence type="predicted"/>
<evidence type="ECO:0000313" key="4">
    <source>
        <dbReference type="Proteomes" id="UP001596481"/>
    </source>
</evidence>
<comment type="caution">
    <text evidence="3">The sequence shown here is derived from an EMBL/GenBank/DDBJ whole genome shotgun (WGS) entry which is preliminary data.</text>
</comment>
<dbReference type="SUPFAM" id="SSF46785">
    <property type="entry name" value="Winged helix' DNA-binding domain"/>
    <property type="match status" value="1"/>
</dbReference>
<name>A0ABD5ZDQ4_9EURY</name>
<dbReference type="InterPro" id="IPR036388">
    <property type="entry name" value="WH-like_DNA-bd_sf"/>
</dbReference>
<dbReference type="Pfam" id="PF24042">
    <property type="entry name" value="DUF7351"/>
    <property type="match status" value="1"/>
</dbReference>
<dbReference type="EMBL" id="JBHTAA010000002">
    <property type="protein sequence ID" value="MFC7203331.1"/>
    <property type="molecule type" value="Genomic_DNA"/>
</dbReference>
<organism evidence="3 4">
    <name type="scientific">Haloferax namakaokahaiae</name>
    <dbReference type="NCBI Taxonomy" id="1748331"/>
    <lineage>
        <taxon>Archaea</taxon>
        <taxon>Methanobacteriati</taxon>
        <taxon>Methanobacteriota</taxon>
        <taxon>Stenosarchaea group</taxon>
        <taxon>Halobacteria</taxon>
        <taxon>Halobacteriales</taxon>
        <taxon>Haloferacaceae</taxon>
        <taxon>Haloferax</taxon>
    </lineage>
</organism>
<keyword evidence="4" id="KW-1185">Reference proteome</keyword>
<dbReference type="Proteomes" id="UP001596481">
    <property type="component" value="Unassembled WGS sequence"/>
</dbReference>
<accession>A0ABD5ZDQ4</accession>
<feature type="domain" description="DUF7351" evidence="2">
    <location>
        <begin position="107"/>
        <end position="275"/>
    </location>
</feature>
<dbReference type="RefSeq" id="WP_390222670.1">
    <property type="nucleotide sequence ID" value="NZ_JBHTAA010000002.1"/>
</dbReference>
<gene>
    <name evidence="3" type="ORF">ACFQJC_07370</name>
</gene>